<reference evidence="2" key="1">
    <citation type="journal article" date="2023" name="PhytoFront">
        <title>Draft Genome Resources of Seven Strains of Tilletia horrida, Causal Agent of Kernel Smut of Rice.</title>
        <authorList>
            <person name="Khanal S."/>
            <person name="Antony Babu S."/>
            <person name="Zhou X.G."/>
        </authorList>
    </citation>
    <scope>NUCLEOTIDE SEQUENCE</scope>
    <source>
        <strain evidence="2">TX6</strain>
    </source>
</reference>
<feature type="compositionally biased region" description="Polar residues" evidence="1">
    <location>
        <begin position="871"/>
        <end position="885"/>
    </location>
</feature>
<feature type="compositionally biased region" description="Polar residues" evidence="1">
    <location>
        <begin position="215"/>
        <end position="224"/>
    </location>
</feature>
<feature type="compositionally biased region" description="Low complexity" evidence="1">
    <location>
        <begin position="819"/>
        <end position="835"/>
    </location>
</feature>
<dbReference type="GO" id="GO:0005797">
    <property type="term" value="C:Golgi medial cisterna"/>
    <property type="evidence" value="ECO:0007669"/>
    <property type="project" value="TreeGrafter"/>
</dbReference>
<dbReference type="PANTHER" id="PTHR21575">
    <property type="entry name" value="PROTEIN HID1"/>
    <property type="match status" value="1"/>
</dbReference>
<feature type="region of interest" description="Disordered" evidence="1">
    <location>
        <begin position="819"/>
        <end position="1005"/>
    </location>
</feature>
<dbReference type="EMBL" id="JAPDMZ010000085">
    <property type="protein sequence ID" value="KAK0550918.1"/>
    <property type="molecule type" value="Genomic_DNA"/>
</dbReference>
<dbReference type="PANTHER" id="PTHR21575:SF12">
    <property type="entry name" value="PROTEIN HID1"/>
    <property type="match status" value="1"/>
</dbReference>
<feature type="compositionally biased region" description="Polar residues" evidence="1">
    <location>
        <begin position="903"/>
        <end position="913"/>
    </location>
</feature>
<feature type="compositionally biased region" description="Low complexity" evidence="1">
    <location>
        <begin position="914"/>
        <end position="932"/>
    </location>
</feature>
<dbReference type="InterPro" id="IPR026705">
    <property type="entry name" value="Hid-1/Ecm30"/>
</dbReference>
<comment type="caution">
    <text evidence="2">The sequence shown here is derived from an EMBL/GenBank/DDBJ whole genome shotgun (WGS) entry which is preliminary data.</text>
</comment>
<feature type="compositionally biased region" description="Polar residues" evidence="1">
    <location>
        <begin position="447"/>
        <end position="474"/>
    </location>
</feature>
<accession>A0AAN6JRZ9</accession>
<protein>
    <recommendedName>
        <fullName evidence="4">Dymeclin</fullName>
    </recommendedName>
</protein>
<evidence type="ECO:0000313" key="2">
    <source>
        <dbReference type="EMBL" id="KAK0550918.1"/>
    </source>
</evidence>
<feature type="compositionally biased region" description="Gly residues" evidence="1">
    <location>
        <begin position="967"/>
        <end position="982"/>
    </location>
</feature>
<keyword evidence="3" id="KW-1185">Reference proteome</keyword>
<gene>
    <name evidence="2" type="ORF">OC846_003488</name>
</gene>
<feature type="compositionally biased region" description="Low complexity" evidence="1">
    <location>
        <begin position="200"/>
        <end position="211"/>
    </location>
</feature>
<dbReference type="Proteomes" id="UP001176517">
    <property type="component" value="Unassembled WGS sequence"/>
</dbReference>
<dbReference type="GO" id="GO:0000138">
    <property type="term" value="C:Golgi trans cisterna"/>
    <property type="evidence" value="ECO:0007669"/>
    <property type="project" value="TreeGrafter"/>
</dbReference>
<feature type="compositionally biased region" description="Low complexity" evidence="1">
    <location>
        <begin position="475"/>
        <end position="494"/>
    </location>
</feature>
<feature type="region of interest" description="Disordered" evidence="1">
    <location>
        <begin position="445"/>
        <end position="499"/>
    </location>
</feature>
<sequence length="1172" mass="123234">MLQFPRKLLFGDDKLAFLSSPTGIPRLWKERHIPTPPEENAHLYWASFTTVFDTPSDVFSLLSVSDLRRALDMAPENITSLVRLVAAHLESLVDDPAFCPQPSTQGRTGGGVNLLGWIGSSAGAGAASSTSAAQKDGRDRTREALNCVRILTRVLPVVMEGGAPATSASTSASNASPLPYDPKHYSALEYELLWKPSSSAPALAPDSLSEPSKPPLTTSDSDNQFVIDDGDDEDLATPADPISDPLQQPSQPSTTAPPQTDASSTAQDANTESCFMEQLLEVCINLLFRSGFTIPWTDDQQKADQGSSSEPSFVHLVIWYAGVGASQELEGTTRAHESHRAEVLRLLLVLLSKSMYIPIAEQRTVPNHLASYAVSKLDRTVVLPLLCSLLNTVSHCTNPDSAAGWLSGISNNRLLGGSNEDVRATLTALSLQTLNVLIGYEHARGNLPSSSPGPTSRLSPGSGSTNRPTLSPFQSTGSVPSASSSTSSIRTGGTDLNGTASQQKNAFRFYLSKLHRAQDFQNIWTSLSAILNAPLTAASSTFLPLVVGPNALVGAAGGGLSSHAAATAAGVYVPEAMMLLWRMLLHNPKFRTFLLEDDASGHLSSSASGAPGAGNTTNGKKSLVLLNLLLFHALSGKDQVQRHGLVRLCVFMLQDVSSDKSFGLQISKPGTGSLVKLPSRFGIVGTTAGNGSGADVLIQAVYSLIATTKGSLSSLYPPLVISLTNTSPYWRNLTVTSATRLSQLLRSFSSPAYLFADEGNPRNLYYLLEALSFVLQYHFANNANVAYALVRSGSVVDGLATFTLRRGIAQIRKRRARAGLAPSGAAAAPATATPGAPGGGVPETPSGTIMSPPLPSDASPEQKMLGGGTAPASSDPAQNSTATTTDTEKARLAQREADLEAATQHSLSLRSAASTGTDPATMTPTTPAAPMAGSGGEDGRTESATLSEKARGKLRQSSLSMAHEGGELGGGDGLVGGVGDGIPGTPRGRRSVSGGASVGAGATGGDDEEVDELIFSLTEEELYEAARTVGRHGFVPTQEWVTSWQKGLPLDTIQLALTELKPRVEALCASETVANRTDADERVLAFLREQTLAGVLPPAPPIVTRPFRWTDQSQVWLTSYLWGSIYAFAVLPHAIWRDTEVRLFQILEPPSGSSSSSSGLSSNAAAPAAGRP</sequence>
<feature type="compositionally biased region" description="Low complexity" evidence="1">
    <location>
        <begin position="247"/>
        <end position="266"/>
    </location>
</feature>
<feature type="compositionally biased region" description="Basic and acidic residues" evidence="1">
    <location>
        <begin position="886"/>
        <end position="898"/>
    </location>
</feature>
<name>A0AAN6JRZ9_9BASI</name>
<feature type="region of interest" description="Disordered" evidence="1">
    <location>
        <begin position="1150"/>
        <end position="1172"/>
    </location>
</feature>
<dbReference type="GO" id="GO:0016020">
    <property type="term" value="C:membrane"/>
    <property type="evidence" value="ECO:0007669"/>
    <property type="project" value="TreeGrafter"/>
</dbReference>
<evidence type="ECO:0000256" key="1">
    <source>
        <dbReference type="SAM" id="MobiDB-lite"/>
    </source>
</evidence>
<dbReference type="Pfam" id="PF09742">
    <property type="entry name" value="Dymeclin"/>
    <property type="match status" value="1"/>
</dbReference>
<proteinExistence type="predicted"/>
<dbReference type="Pfam" id="PF12722">
    <property type="entry name" value="Hid1"/>
    <property type="match status" value="1"/>
</dbReference>
<organism evidence="2 3">
    <name type="scientific">Tilletia horrida</name>
    <dbReference type="NCBI Taxonomy" id="155126"/>
    <lineage>
        <taxon>Eukaryota</taxon>
        <taxon>Fungi</taxon>
        <taxon>Dikarya</taxon>
        <taxon>Basidiomycota</taxon>
        <taxon>Ustilaginomycotina</taxon>
        <taxon>Exobasidiomycetes</taxon>
        <taxon>Tilletiales</taxon>
        <taxon>Tilletiaceae</taxon>
        <taxon>Tilletia</taxon>
    </lineage>
</organism>
<evidence type="ECO:0000313" key="3">
    <source>
        <dbReference type="Proteomes" id="UP001176517"/>
    </source>
</evidence>
<evidence type="ECO:0008006" key="4">
    <source>
        <dbReference type="Google" id="ProtNLM"/>
    </source>
</evidence>
<dbReference type="AlphaFoldDB" id="A0AAN6JRZ9"/>
<feature type="region of interest" description="Disordered" evidence="1">
    <location>
        <begin position="200"/>
        <end position="269"/>
    </location>
</feature>